<proteinExistence type="predicted"/>
<sequence length="132" mass="14613">MAHRRWKGERYTSRVCKASQQQASKVTVLEEVNGREILKEPLHYLGVAMVRIHQPLRTPALNVKGQIYAPGARMSVGRQESPQASEQSIDEMNLQLLGGHEGSQERSTSAQQQQQPGEEGRSTPPAAVTRAN</sequence>
<organism evidence="2">
    <name type="scientific">Triticum urartu</name>
    <name type="common">Red wild einkorn</name>
    <name type="synonym">Crithodium urartu</name>
    <dbReference type="NCBI Taxonomy" id="4572"/>
    <lineage>
        <taxon>Eukaryota</taxon>
        <taxon>Viridiplantae</taxon>
        <taxon>Streptophyta</taxon>
        <taxon>Embryophyta</taxon>
        <taxon>Tracheophyta</taxon>
        <taxon>Spermatophyta</taxon>
        <taxon>Magnoliopsida</taxon>
        <taxon>Liliopsida</taxon>
        <taxon>Poales</taxon>
        <taxon>Poaceae</taxon>
        <taxon>BOP clade</taxon>
        <taxon>Pooideae</taxon>
        <taxon>Triticodae</taxon>
        <taxon>Triticeae</taxon>
        <taxon>Triticinae</taxon>
        <taxon>Triticum</taxon>
    </lineage>
</organism>
<evidence type="ECO:0000313" key="2">
    <source>
        <dbReference type="EMBL" id="EMS47385.1"/>
    </source>
</evidence>
<gene>
    <name evidence="2" type="ORF">TRIUR3_31624</name>
</gene>
<feature type="region of interest" description="Disordered" evidence="1">
    <location>
        <begin position="72"/>
        <end position="132"/>
    </location>
</feature>
<name>M7Z4S3_TRIUA</name>
<accession>M7Z4S3</accession>
<reference evidence="2" key="1">
    <citation type="journal article" date="2013" name="Nature">
        <title>Draft genome of the wheat A-genome progenitor Triticum urartu.</title>
        <authorList>
            <person name="Ling H.Q."/>
            <person name="Zhao S."/>
            <person name="Liu D."/>
            <person name="Wang J."/>
            <person name="Sun H."/>
            <person name="Zhang C."/>
            <person name="Fan H."/>
            <person name="Li D."/>
            <person name="Dong L."/>
            <person name="Tao Y."/>
            <person name="Gao C."/>
            <person name="Wu H."/>
            <person name="Li Y."/>
            <person name="Cui Y."/>
            <person name="Guo X."/>
            <person name="Zheng S."/>
            <person name="Wang B."/>
            <person name="Yu K."/>
            <person name="Liang Q."/>
            <person name="Yang W."/>
            <person name="Lou X."/>
            <person name="Chen J."/>
            <person name="Feng M."/>
            <person name="Jian J."/>
            <person name="Zhang X."/>
            <person name="Luo G."/>
            <person name="Jiang Y."/>
            <person name="Liu J."/>
            <person name="Wang Z."/>
            <person name="Sha Y."/>
            <person name="Zhang B."/>
            <person name="Wu H."/>
            <person name="Tang D."/>
            <person name="Shen Q."/>
            <person name="Xue P."/>
            <person name="Zou S."/>
            <person name="Wang X."/>
            <person name="Liu X."/>
            <person name="Wang F."/>
            <person name="Yang Y."/>
            <person name="An X."/>
            <person name="Dong Z."/>
            <person name="Zhang K."/>
            <person name="Zhang X."/>
            <person name="Luo M.C."/>
            <person name="Dvorak J."/>
            <person name="Tong Y."/>
            <person name="Wang J."/>
            <person name="Yang H."/>
            <person name="Li Z."/>
            <person name="Wang D."/>
            <person name="Zhang A."/>
            <person name="Wang J."/>
        </authorList>
    </citation>
    <scope>NUCLEOTIDE SEQUENCE</scope>
</reference>
<dbReference type="AlphaFoldDB" id="M7Z4S3"/>
<evidence type="ECO:0000256" key="1">
    <source>
        <dbReference type="SAM" id="MobiDB-lite"/>
    </source>
</evidence>
<feature type="compositionally biased region" description="Polar residues" evidence="1">
    <location>
        <begin position="78"/>
        <end position="87"/>
    </location>
</feature>
<protein>
    <submittedName>
        <fullName evidence="2">Uncharacterized protein</fullName>
    </submittedName>
</protein>
<dbReference type="EMBL" id="KD261325">
    <property type="protein sequence ID" value="EMS47385.1"/>
    <property type="molecule type" value="Genomic_DNA"/>
</dbReference>